<evidence type="ECO:0000313" key="2">
    <source>
        <dbReference type="EMBL" id="MBY13717.1"/>
    </source>
</evidence>
<feature type="region of interest" description="Disordered" evidence="1">
    <location>
        <begin position="79"/>
        <end position="164"/>
    </location>
</feature>
<accession>A0A2S2N971</accession>
<dbReference type="PANTHER" id="PTHR34153:SF2">
    <property type="entry name" value="SI:CH211-262H13.3-RELATED"/>
    <property type="match status" value="1"/>
</dbReference>
<organism evidence="2">
    <name type="scientific">Schizaphis graminum</name>
    <name type="common">Green bug aphid</name>
    <dbReference type="NCBI Taxonomy" id="13262"/>
    <lineage>
        <taxon>Eukaryota</taxon>
        <taxon>Metazoa</taxon>
        <taxon>Ecdysozoa</taxon>
        <taxon>Arthropoda</taxon>
        <taxon>Hexapoda</taxon>
        <taxon>Insecta</taxon>
        <taxon>Pterygota</taxon>
        <taxon>Neoptera</taxon>
        <taxon>Paraneoptera</taxon>
        <taxon>Hemiptera</taxon>
        <taxon>Sternorrhyncha</taxon>
        <taxon>Aphidomorpha</taxon>
        <taxon>Aphidoidea</taxon>
        <taxon>Aphididae</taxon>
        <taxon>Aphidini</taxon>
        <taxon>Schizaphis</taxon>
    </lineage>
</organism>
<protein>
    <recommendedName>
        <fullName evidence="3">DUF4806 domain-containing protein</fullName>
    </recommendedName>
</protein>
<feature type="compositionally biased region" description="Polar residues" evidence="1">
    <location>
        <begin position="124"/>
        <end position="136"/>
    </location>
</feature>
<name>A0A2S2N971_SCHGA</name>
<evidence type="ECO:0008006" key="3">
    <source>
        <dbReference type="Google" id="ProtNLM"/>
    </source>
</evidence>
<gene>
    <name evidence="2" type="ORF">g.4972</name>
</gene>
<reference evidence="2" key="1">
    <citation type="submission" date="2018-04" db="EMBL/GenBank/DDBJ databases">
        <title>Transcriptome of Schizaphis graminum biotype I.</title>
        <authorList>
            <person name="Scully E.D."/>
            <person name="Geib S.M."/>
            <person name="Palmer N.A."/>
            <person name="Koch K."/>
            <person name="Bradshaw J."/>
            <person name="Heng-Moss T."/>
            <person name="Sarath G."/>
        </authorList>
    </citation>
    <scope>NUCLEOTIDE SEQUENCE</scope>
</reference>
<sequence>MWSIVIFNESNTVAAVPNQWYSNGQCAWPKSHIRNKSKMIEMRTPSNSFDFDFFEARRLAADKSIESLTEAKKKAKIAQITSDLSSSESHKKKKKENMKTSLKRARNISKQPKKLPRSNKPPIFTNSISDSDNGENTNDDSDIDKSYNPNVTNDSNNESSDNSESIAHISTILNKKDSETHMQLDTMSEVNNLTDADVEAENIIYDIPDVNILNETNNEQIGYSTPSTSKPTIPFITQKPSTSSSVFTPSAVITSSNTVLDFEHFVKTALTNLKYEMKSISYSVETIKNMTAQIIDSSLPKQTLDYDISDGCEIMWPIENSEDMDTIGKLLVDIKIRKNQAIIFSRLAGSKINDSVRRIMQRMFLDTFIKDYSYVGFKGKNKFQGLNCCRLLFESIRINKKFEMTSDEEISTSVSKWMAQATNRLNQKNKKIKL</sequence>
<feature type="compositionally biased region" description="Basic residues" evidence="1">
    <location>
        <begin position="90"/>
        <end position="117"/>
    </location>
</feature>
<evidence type="ECO:0000256" key="1">
    <source>
        <dbReference type="SAM" id="MobiDB-lite"/>
    </source>
</evidence>
<feature type="compositionally biased region" description="Low complexity" evidence="1">
    <location>
        <begin position="153"/>
        <end position="164"/>
    </location>
</feature>
<dbReference type="EMBL" id="GGMR01001098">
    <property type="protein sequence ID" value="MBY13717.1"/>
    <property type="molecule type" value="Transcribed_RNA"/>
</dbReference>
<proteinExistence type="predicted"/>
<dbReference type="AlphaFoldDB" id="A0A2S2N971"/>
<dbReference type="PANTHER" id="PTHR34153">
    <property type="entry name" value="SI:CH211-262H13.3-RELATED-RELATED"/>
    <property type="match status" value="1"/>
</dbReference>